<dbReference type="InterPro" id="IPR051706">
    <property type="entry name" value="Glycosyltransferase_domain"/>
</dbReference>
<dbReference type="SUPFAM" id="SSF53448">
    <property type="entry name" value="Nucleotide-diphospho-sugar transferases"/>
    <property type="match status" value="1"/>
</dbReference>
<evidence type="ECO:0000256" key="1">
    <source>
        <dbReference type="ARBA" id="ARBA00022679"/>
    </source>
</evidence>
<dbReference type="EMBL" id="JALLPB020000122">
    <property type="protein sequence ID" value="KAL3816996.1"/>
    <property type="molecule type" value="Genomic_DNA"/>
</dbReference>
<reference evidence="3 4" key="1">
    <citation type="submission" date="2024-10" db="EMBL/GenBank/DDBJ databases">
        <title>Updated reference genomes for cyclostephanoid diatoms.</title>
        <authorList>
            <person name="Roberts W.R."/>
            <person name="Alverson A.J."/>
        </authorList>
    </citation>
    <scope>NUCLEOTIDE SEQUENCE [LARGE SCALE GENOMIC DNA]</scope>
    <source>
        <strain evidence="3 4">AJA228-03</strain>
    </source>
</reference>
<keyword evidence="1" id="KW-0808">Transferase</keyword>
<accession>A0ABD3RXT9</accession>
<keyword evidence="4" id="KW-1185">Reference proteome</keyword>
<dbReference type="InterPro" id="IPR007577">
    <property type="entry name" value="GlycoTrfase_DXD_sugar-bd_CS"/>
</dbReference>
<sequence>MVRRYVHGGGEEDPCVILDNLAPIIASNPRLPRIIHQQWKTEVLPPEYARWRDGIYAAFPEHEYVLWTDSMMEELIYGDYPDFLDVYSSLPHPIMRVDAARYFILHKHGGLYVDMDYEVLANFWDRLPDDVPAIIQSFSHHLERTQNSLMSSPPKHELWPIAWDVIVRRTLTGSRDPIYVTGPRMLDEAIRIYHHRHHHHHHIATSSSYPPPRPPPRIGSGSSPARTGNA</sequence>
<dbReference type="GO" id="GO:0016740">
    <property type="term" value="F:transferase activity"/>
    <property type="evidence" value="ECO:0007669"/>
    <property type="project" value="UniProtKB-KW"/>
</dbReference>
<evidence type="ECO:0000313" key="3">
    <source>
        <dbReference type="EMBL" id="KAL3816996.1"/>
    </source>
</evidence>
<dbReference type="PANTHER" id="PTHR32385">
    <property type="entry name" value="MANNOSYL PHOSPHORYLINOSITOL CERAMIDE SYNTHASE"/>
    <property type="match status" value="1"/>
</dbReference>
<evidence type="ECO:0000256" key="2">
    <source>
        <dbReference type="SAM" id="MobiDB-lite"/>
    </source>
</evidence>
<dbReference type="Pfam" id="PF04488">
    <property type="entry name" value="Gly_transf_sug"/>
    <property type="match status" value="1"/>
</dbReference>
<dbReference type="PANTHER" id="PTHR32385:SF23">
    <property type="entry name" value="NUCLEOTIDE-DIPHOSPHO-SUGAR TRANSFERASE"/>
    <property type="match status" value="1"/>
</dbReference>
<dbReference type="GO" id="GO:0006688">
    <property type="term" value="P:glycosphingolipid biosynthetic process"/>
    <property type="evidence" value="ECO:0007669"/>
    <property type="project" value="UniProtKB-ARBA"/>
</dbReference>
<dbReference type="InterPro" id="IPR029044">
    <property type="entry name" value="Nucleotide-diphossugar_trans"/>
</dbReference>
<dbReference type="GO" id="GO:0006673">
    <property type="term" value="P:inositol phosphoceramide metabolic process"/>
    <property type="evidence" value="ECO:0007669"/>
    <property type="project" value="UniProtKB-ARBA"/>
</dbReference>
<proteinExistence type="predicted"/>
<dbReference type="Proteomes" id="UP001530377">
    <property type="component" value="Unassembled WGS sequence"/>
</dbReference>
<dbReference type="Gene3D" id="3.90.550.20">
    <property type="match status" value="1"/>
</dbReference>
<comment type="caution">
    <text evidence="3">The sequence shown here is derived from an EMBL/GenBank/DDBJ whole genome shotgun (WGS) entry which is preliminary data.</text>
</comment>
<evidence type="ECO:0000313" key="4">
    <source>
        <dbReference type="Proteomes" id="UP001530377"/>
    </source>
</evidence>
<feature type="region of interest" description="Disordered" evidence="2">
    <location>
        <begin position="201"/>
        <end position="230"/>
    </location>
</feature>
<protein>
    <submittedName>
        <fullName evidence="3">Uncharacterized protein</fullName>
    </submittedName>
</protein>
<organism evidence="3 4">
    <name type="scientific">Cyclostephanos tholiformis</name>
    <dbReference type="NCBI Taxonomy" id="382380"/>
    <lineage>
        <taxon>Eukaryota</taxon>
        <taxon>Sar</taxon>
        <taxon>Stramenopiles</taxon>
        <taxon>Ochrophyta</taxon>
        <taxon>Bacillariophyta</taxon>
        <taxon>Coscinodiscophyceae</taxon>
        <taxon>Thalassiosirophycidae</taxon>
        <taxon>Stephanodiscales</taxon>
        <taxon>Stephanodiscaceae</taxon>
        <taxon>Cyclostephanos</taxon>
    </lineage>
</organism>
<dbReference type="GO" id="GO:0016020">
    <property type="term" value="C:membrane"/>
    <property type="evidence" value="ECO:0007669"/>
    <property type="project" value="GOC"/>
</dbReference>
<dbReference type="AlphaFoldDB" id="A0ABD3RXT9"/>
<name>A0ABD3RXT9_9STRA</name>
<gene>
    <name evidence="3" type="ORF">ACHAXA_010116</name>
</gene>